<dbReference type="Proteomes" id="UP001528673">
    <property type="component" value="Unassembled WGS sequence"/>
</dbReference>
<sequence>MHRPPAGGWVVRPARGTDAPALAALCAEHAAYERLTHHVPGHAARLAQALDGGLLRAWLGLLEGRPVGYASATLDYSTLAGAPFLHLDCLYLDAAARGQGLGTELMAAVAAQARALGCAQLQWQTPVWNADAIRFYDRLGATRLEKCRYQWAL</sequence>
<dbReference type="Pfam" id="PF00583">
    <property type="entry name" value="Acetyltransf_1"/>
    <property type="match status" value="1"/>
</dbReference>
<feature type="domain" description="N-acetyltransferase" evidence="3">
    <location>
        <begin position="9"/>
        <end position="153"/>
    </location>
</feature>
<evidence type="ECO:0000256" key="2">
    <source>
        <dbReference type="ARBA" id="ARBA00023315"/>
    </source>
</evidence>
<dbReference type="EMBL" id="JAQSIP010000006">
    <property type="protein sequence ID" value="MDD0839619.1"/>
    <property type="molecule type" value="Genomic_DNA"/>
</dbReference>
<dbReference type="PROSITE" id="PS51186">
    <property type="entry name" value="GNAT"/>
    <property type="match status" value="1"/>
</dbReference>
<keyword evidence="5" id="KW-1185">Reference proteome</keyword>
<proteinExistence type="predicted"/>
<protein>
    <submittedName>
        <fullName evidence="4">GNAT family N-acetyltransferase</fullName>
    </submittedName>
</protein>
<accession>A0ABT5N204</accession>
<dbReference type="InterPro" id="IPR051016">
    <property type="entry name" value="Diverse_Substrate_AcTransf"/>
</dbReference>
<evidence type="ECO:0000313" key="4">
    <source>
        <dbReference type="EMBL" id="MDD0839619.1"/>
    </source>
</evidence>
<name>A0ABT5N204_9BURK</name>
<dbReference type="CDD" id="cd04301">
    <property type="entry name" value="NAT_SF"/>
    <property type="match status" value="1"/>
</dbReference>
<dbReference type="InterPro" id="IPR000182">
    <property type="entry name" value="GNAT_dom"/>
</dbReference>
<keyword evidence="1" id="KW-0808">Transferase</keyword>
<evidence type="ECO:0000313" key="5">
    <source>
        <dbReference type="Proteomes" id="UP001528673"/>
    </source>
</evidence>
<dbReference type="PANTHER" id="PTHR10545">
    <property type="entry name" value="DIAMINE N-ACETYLTRANSFERASE"/>
    <property type="match status" value="1"/>
</dbReference>
<dbReference type="Gene3D" id="3.40.630.30">
    <property type="match status" value="1"/>
</dbReference>
<organism evidence="4 5">
    <name type="scientific">Curvibacter cyanobacteriorum</name>
    <dbReference type="NCBI Taxonomy" id="3026422"/>
    <lineage>
        <taxon>Bacteria</taxon>
        <taxon>Pseudomonadati</taxon>
        <taxon>Pseudomonadota</taxon>
        <taxon>Betaproteobacteria</taxon>
        <taxon>Burkholderiales</taxon>
        <taxon>Comamonadaceae</taxon>
        <taxon>Curvibacter</taxon>
    </lineage>
</organism>
<gene>
    <name evidence="4" type="ORF">PSQ40_13620</name>
</gene>
<evidence type="ECO:0000256" key="1">
    <source>
        <dbReference type="ARBA" id="ARBA00022679"/>
    </source>
</evidence>
<dbReference type="SUPFAM" id="SSF55729">
    <property type="entry name" value="Acyl-CoA N-acyltransferases (Nat)"/>
    <property type="match status" value="1"/>
</dbReference>
<keyword evidence="2" id="KW-0012">Acyltransferase</keyword>
<dbReference type="RefSeq" id="WP_273952090.1">
    <property type="nucleotide sequence ID" value="NZ_JAQSIP010000006.1"/>
</dbReference>
<dbReference type="PANTHER" id="PTHR10545:SF29">
    <property type="entry name" value="GH14572P-RELATED"/>
    <property type="match status" value="1"/>
</dbReference>
<evidence type="ECO:0000259" key="3">
    <source>
        <dbReference type="PROSITE" id="PS51186"/>
    </source>
</evidence>
<comment type="caution">
    <text evidence="4">The sequence shown here is derived from an EMBL/GenBank/DDBJ whole genome shotgun (WGS) entry which is preliminary data.</text>
</comment>
<reference evidence="4 5" key="1">
    <citation type="submission" date="2023-02" db="EMBL/GenBank/DDBJ databases">
        <title>Bacterial whole genomic sequence of Curvibacter sp. HBC61.</title>
        <authorList>
            <person name="Le V."/>
            <person name="Ko S.-R."/>
            <person name="Ahn C.-Y."/>
            <person name="Oh H.-M."/>
        </authorList>
    </citation>
    <scope>NUCLEOTIDE SEQUENCE [LARGE SCALE GENOMIC DNA]</scope>
    <source>
        <strain evidence="4 5">HBC61</strain>
    </source>
</reference>
<dbReference type="InterPro" id="IPR016181">
    <property type="entry name" value="Acyl_CoA_acyltransferase"/>
</dbReference>